<name>A0ABT7BD98_9CYAN</name>
<reference evidence="2 3" key="1">
    <citation type="submission" date="2023-01" db="EMBL/GenBank/DDBJ databases">
        <title>Novel diversity within Roseofilum (Cyanobacteria; Desertifilaceae) from marine benthic mats with descriptions of four novel species.</title>
        <authorList>
            <person name="Wang Y."/>
            <person name="Berthold D.E."/>
            <person name="Hu J."/>
            <person name="Lefler F.W."/>
            <person name="Laughinghouse H.D. IV."/>
        </authorList>
    </citation>
    <scope>NUCLEOTIDE SEQUENCE [LARGE SCALE GENOMIC DNA]</scope>
    <source>
        <strain evidence="2 3">BLCC-M114</strain>
    </source>
</reference>
<dbReference type="Gene3D" id="3.40.50.300">
    <property type="entry name" value="P-loop containing nucleotide triphosphate hydrolases"/>
    <property type="match status" value="1"/>
</dbReference>
<dbReference type="Pfam" id="PF22721">
    <property type="entry name" value="TBP-TOTE"/>
    <property type="match status" value="2"/>
</dbReference>
<gene>
    <name evidence="2" type="ORF">PMG25_20560</name>
</gene>
<dbReference type="SUPFAM" id="SSF52540">
    <property type="entry name" value="P-loop containing nucleoside triphosphate hydrolases"/>
    <property type="match status" value="1"/>
</dbReference>
<dbReference type="Pfam" id="PF08378">
    <property type="entry name" value="NERD"/>
    <property type="match status" value="1"/>
</dbReference>
<keyword evidence="3" id="KW-1185">Reference proteome</keyword>
<dbReference type="PROSITE" id="PS50965">
    <property type="entry name" value="NERD"/>
    <property type="match status" value="1"/>
</dbReference>
<comment type="caution">
    <text evidence="2">The sequence shown here is derived from an EMBL/GenBank/DDBJ whole genome shotgun (WGS) entry which is preliminary data.</text>
</comment>
<dbReference type="InterPro" id="IPR027417">
    <property type="entry name" value="P-loop_NTPase"/>
</dbReference>
<dbReference type="InterPro" id="IPR054572">
    <property type="entry name" value="TBP-TOTE"/>
</dbReference>
<feature type="domain" description="NERD" evidence="1">
    <location>
        <begin position="11"/>
        <end position="130"/>
    </location>
</feature>
<dbReference type="Proteomes" id="UP001235849">
    <property type="component" value="Unassembled WGS sequence"/>
</dbReference>
<accession>A0ABT7BD98</accession>
<sequence>MVVKAYQTQRYTTTHENRIFDALLGKLEEVWGSSEEIVVLLGNFLCQGHEIDAAVLTKNSIIVIDFKDYGGLIEFSENGRWLADKIEIKGGNKPNPFIQIRDNKFALLRFLEKNSFTSGNQPNLGHISGLVIFHKPIKFDEKQLPSNIERWFHIVDFDRAVERLSQITSLEINLSNQDLEQILEKLSIPKYVPVRSGTKAVTSSIKGCDPEKIEWPDSLHHAISQVERFLASPEKIMIITGMIGTGIKQVLMATASLARKNGRNFTILAPNRRIALSYQEADSIYTYIYSANPKLDKEKFVYQLVENKETNNHLYIVSDAHLISDSIFETDDLRYGSGQLLTDFLNFSNIGDSERQIIFLGDPFQLIRGKADESALCNDRLQAITGFPVNEVYLDRILPDRENSLFIRNSLRLAQCMKEGVFNQLHIDTNTSQVIEAPSEPTSKYQVLDKIFTEDSKNTKFISFTHAKTNKINNWIRRNIFGRGSSISPGDIVHIHNSFYVRNDDDLDCPIYVSNNSFAEIIAVRHNIEPIVQPLKGRDQPVEVHFLKVQARLLHNFKEVKFLCLKNYLYADKPEVDKDTLVALYVSTKSKFDRNWKNSHSNHVEGSNAIYSVELAKFFRNDPYFNAARLRFGYALTLHRAQGQKFKTIVGDMDIGQGQTNEAYFRWSYTLFSIPQDKMILFNIPLITPFYKTTWDDSQGKLDSIRPRDLVAFDPDNEAGNTSVQNFSISDKALRNLYWHILNILKPRGVSICSYKHHNYQEVYGFESQNNKSCSLHFHYNGKYKITKIETVNSNPSEFANEVYYFLTSEIRLETNLQKKLFNLMKEKLDLQKISIQSVEHHKFQEIYYLKCEVNAAKLQVYYDGDGFITRIIPAVYTNLEITEKIRLALGV</sequence>
<protein>
    <submittedName>
        <fullName evidence="2">NERD domain-containing protein</fullName>
    </submittedName>
</protein>
<dbReference type="EMBL" id="JAQOSO010000104">
    <property type="protein sequence ID" value="MDJ1176481.1"/>
    <property type="molecule type" value="Genomic_DNA"/>
</dbReference>
<evidence type="ECO:0000313" key="3">
    <source>
        <dbReference type="Proteomes" id="UP001235849"/>
    </source>
</evidence>
<organism evidence="2 3">
    <name type="scientific">Roseofilum capinflatum BLCC-M114</name>
    <dbReference type="NCBI Taxonomy" id="3022440"/>
    <lineage>
        <taxon>Bacteria</taxon>
        <taxon>Bacillati</taxon>
        <taxon>Cyanobacteriota</taxon>
        <taxon>Cyanophyceae</taxon>
        <taxon>Desertifilales</taxon>
        <taxon>Desertifilaceae</taxon>
        <taxon>Roseofilum</taxon>
        <taxon>Roseofilum capinflatum</taxon>
    </lineage>
</organism>
<dbReference type="InterPro" id="IPR011528">
    <property type="entry name" value="NERD"/>
</dbReference>
<proteinExistence type="predicted"/>
<evidence type="ECO:0000259" key="1">
    <source>
        <dbReference type="PROSITE" id="PS50965"/>
    </source>
</evidence>
<dbReference type="RefSeq" id="WP_283768761.1">
    <property type="nucleotide sequence ID" value="NZ_JAQOSO010000104.1"/>
</dbReference>
<evidence type="ECO:0000313" key="2">
    <source>
        <dbReference type="EMBL" id="MDJ1176481.1"/>
    </source>
</evidence>